<dbReference type="Proteomes" id="UP000198534">
    <property type="component" value="Unassembled WGS sequence"/>
</dbReference>
<keyword evidence="2" id="KW-1185">Reference proteome</keyword>
<gene>
    <name evidence="1" type="ORF">SAMN05444487_1185</name>
</gene>
<accession>A0A1H3BSU2</accession>
<evidence type="ECO:0000313" key="2">
    <source>
        <dbReference type="Proteomes" id="UP000198534"/>
    </source>
</evidence>
<dbReference type="STRING" id="1048340.SAMN05444487_1185"/>
<organism evidence="1 2">
    <name type="scientific">Marininema mesophilum</name>
    <dbReference type="NCBI Taxonomy" id="1048340"/>
    <lineage>
        <taxon>Bacteria</taxon>
        <taxon>Bacillati</taxon>
        <taxon>Bacillota</taxon>
        <taxon>Bacilli</taxon>
        <taxon>Bacillales</taxon>
        <taxon>Thermoactinomycetaceae</taxon>
        <taxon>Marininema</taxon>
    </lineage>
</organism>
<dbReference type="InterPro" id="IPR025855">
    <property type="entry name" value="Replic_Relax"/>
</dbReference>
<dbReference type="AlphaFoldDB" id="A0A1H3BSU2"/>
<proteinExistence type="predicted"/>
<dbReference type="EMBL" id="FNNQ01000018">
    <property type="protein sequence ID" value="SDX44434.1"/>
    <property type="molecule type" value="Genomic_DNA"/>
</dbReference>
<reference evidence="1 2" key="1">
    <citation type="submission" date="2016-10" db="EMBL/GenBank/DDBJ databases">
        <authorList>
            <person name="de Groot N.N."/>
        </authorList>
    </citation>
    <scope>NUCLEOTIDE SEQUENCE [LARGE SCALE GENOMIC DNA]</scope>
    <source>
        <strain evidence="1 2">DSM 45610</strain>
    </source>
</reference>
<protein>
    <submittedName>
        <fullName evidence="1">Replication-relaxation</fullName>
    </submittedName>
</protein>
<sequence length="173" mass="20235">MTIDQLRRLHPIGGKRNAQKTLRQMESEGYINTFFADRSKVTYLGKKGREETGVTIIRKKTLAVRHFLLRNEIFIRYCPDKWRNEPELVADGEMIRPDAAFSKGGREFLIEIDITQSMAENRNKMRGYIALKQKMGDKFPEIMIVTTSEFRRNEWEKMLGKMKGVVMTADDLR</sequence>
<evidence type="ECO:0000313" key="1">
    <source>
        <dbReference type="EMBL" id="SDX44434.1"/>
    </source>
</evidence>
<dbReference type="Pfam" id="PF13814">
    <property type="entry name" value="Replic_Relax"/>
    <property type="match status" value="1"/>
</dbReference>
<name>A0A1H3BSU2_9BACL</name>